<name>A0A133V8R3_9EURY</name>
<protein>
    <submittedName>
        <fullName evidence="1">Uncharacterized protein</fullName>
    </submittedName>
</protein>
<dbReference type="PANTHER" id="PTHR40734">
    <property type="entry name" value="TRNA-SPECIFIC ADENOSINE DEAMINASE-RELATED"/>
    <property type="match status" value="1"/>
</dbReference>
<dbReference type="InterPro" id="IPR012340">
    <property type="entry name" value="NA-bd_OB-fold"/>
</dbReference>
<dbReference type="EMBL" id="LHXX01000003">
    <property type="protein sequence ID" value="KXB02816.1"/>
    <property type="molecule type" value="Genomic_DNA"/>
</dbReference>
<dbReference type="Pfam" id="PF04919">
    <property type="entry name" value="DUF655"/>
    <property type="match status" value="1"/>
</dbReference>
<dbReference type="Proteomes" id="UP000070400">
    <property type="component" value="Unassembled WGS sequence"/>
</dbReference>
<dbReference type="Gene3D" id="1.10.150.280">
    <property type="entry name" value="AF1531-like domain"/>
    <property type="match status" value="1"/>
</dbReference>
<dbReference type="PANTHER" id="PTHR40734:SF1">
    <property type="entry name" value="DNA-BINDING PROTEIN"/>
    <property type="match status" value="1"/>
</dbReference>
<sequence>MGENLNKKYEDYGIVLDFLPQGRPDDERPAHLREPITQLLGGSFFTLLEAVPQPEVSLSSLERVYIGKEGREKIERVKRRIGYKQLSSAARAELPAAIKKLIDENPKKFIKFFNEAAPVTSRFHQLELIPGIGKKLMWAIIESREKKPFGSFEDLENRIKPLSHPRELIAKRIEKELKGEDKYCVFVRRPKRPHGDEEF</sequence>
<dbReference type="SUPFAM" id="SSF160975">
    <property type="entry name" value="AF1531-like"/>
    <property type="match status" value="1"/>
</dbReference>
<dbReference type="InterPro" id="IPR007003">
    <property type="entry name" value="DUF655"/>
</dbReference>
<proteinExistence type="predicted"/>
<evidence type="ECO:0000313" key="2">
    <source>
        <dbReference type="Proteomes" id="UP000070400"/>
    </source>
</evidence>
<dbReference type="AlphaFoldDB" id="A0A133V8R3"/>
<evidence type="ECO:0000313" key="1">
    <source>
        <dbReference type="EMBL" id="KXB02816.1"/>
    </source>
</evidence>
<gene>
    <name evidence="1" type="ORF">AKJ43_00515</name>
</gene>
<keyword evidence="2" id="KW-1185">Reference proteome</keyword>
<reference evidence="1 2" key="1">
    <citation type="journal article" date="2016" name="Sci. Rep.">
        <title>Metabolic traits of an uncultured archaeal lineage -MSBL1- from brine pools of the Red Sea.</title>
        <authorList>
            <person name="Mwirichia R."/>
            <person name="Alam I."/>
            <person name="Rashid M."/>
            <person name="Vinu M."/>
            <person name="Ba-Alawi W."/>
            <person name="Anthony Kamau A."/>
            <person name="Kamanda Ngugi D."/>
            <person name="Goker M."/>
            <person name="Klenk H.P."/>
            <person name="Bajic V."/>
            <person name="Stingl U."/>
        </authorList>
    </citation>
    <scope>NUCLEOTIDE SEQUENCE [LARGE SCALE GENOMIC DNA]</scope>
    <source>
        <strain evidence="1">SCGC-AAA261D19</strain>
    </source>
</reference>
<dbReference type="Gene3D" id="2.40.50.140">
    <property type="entry name" value="Nucleic acid-binding proteins"/>
    <property type="match status" value="1"/>
</dbReference>
<dbReference type="PATRIC" id="fig|1698273.3.peg.310"/>
<accession>A0A133V8R3</accession>
<comment type="caution">
    <text evidence="1">The sequence shown here is derived from an EMBL/GenBank/DDBJ whole genome shotgun (WGS) entry which is preliminary data.</text>
</comment>
<organism evidence="1 2">
    <name type="scientific">candidate division MSBL1 archaeon SCGC-AAA261D19</name>
    <dbReference type="NCBI Taxonomy" id="1698273"/>
    <lineage>
        <taxon>Archaea</taxon>
        <taxon>Methanobacteriati</taxon>
        <taxon>Methanobacteriota</taxon>
        <taxon>candidate division MSBL1</taxon>
    </lineage>
</organism>